<reference evidence="1 2" key="1">
    <citation type="submission" date="2019-09" db="EMBL/GenBank/DDBJ databases">
        <authorList>
            <person name="Depoorter E."/>
        </authorList>
    </citation>
    <scope>NUCLEOTIDE SEQUENCE [LARGE SCALE GENOMIC DNA]</scope>
    <source>
        <strain evidence="1">R-39750</strain>
    </source>
</reference>
<evidence type="ECO:0000313" key="2">
    <source>
        <dbReference type="Proteomes" id="UP000494110"/>
    </source>
</evidence>
<gene>
    <name evidence="1" type="ORF">BLA39750_03931</name>
</gene>
<dbReference type="RefSeq" id="WP_175013652.1">
    <property type="nucleotide sequence ID" value="NZ_CABVQN010000019.1"/>
</dbReference>
<dbReference type="EMBL" id="CABVQN010000019">
    <property type="protein sequence ID" value="VWD21109.1"/>
    <property type="molecule type" value="Genomic_DNA"/>
</dbReference>
<sequence>MHQALPGPRRARAFGRTLRAVSGIGIARCAFVPLPAIFATQRRPAPLTATAGAQ</sequence>
<protein>
    <submittedName>
        <fullName evidence="1">Uncharacterized protein</fullName>
    </submittedName>
</protein>
<name>A0A6P2YPM2_BURL3</name>
<organism evidence="1 2">
    <name type="scientific">Burkholderia lata (strain ATCC 17760 / DSM 23089 / LMG 22485 / NCIMB 9086 / R18194 / 383)</name>
    <dbReference type="NCBI Taxonomy" id="482957"/>
    <lineage>
        <taxon>Bacteria</taxon>
        <taxon>Pseudomonadati</taxon>
        <taxon>Pseudomonadota</taxon>
        <taxon>Betaproteobacteria</taxon>
        <taxon>Burkholderiales</taxon>
        <taxon>Burkholderiaceae</taxon>
        <taxon>Burkholderia</taxon>
        <taxon>Burkholderia cepacia complex</taxon>
    </lineage>
</organism>
<evidence type="ECO:0000313" key="1">
    <source>
        <dbReference type="EMBL" id="VWD21109.1"/>
    </source>
</evidence>
<accession>A0A6P2YPM2</accession>
<dbReference type="AlphaFoldDB" id="A0A6P2YPM2"/>
<proteinExistence type="predicted"/>
<dbReference type="Proteomes" id="UP000494110">
    <property type="component" value="Unassembled WGS sequence"/>
</dbReference>